<proteinExistence type="predicted"/>
<reference evidence="1" key="1">
    <citation type="submission" date="2011-11" db="EMBL/GenBank/DDBJ databases">
        <title>The Genome Sequence of Fusarium oxysporum Cotton.</title>
        <authorList>
            <consortium name="The Broad Institute Genome Sequencing Platform"/>
            <person name="Ma L.-J."/>
            <person name="Gale L.R."/>
            <person name="Schwartz D.C."/>
            <person name="Zhou S."/>
            <person name="Corby-Kistler H."/>
            <person name="Young S.K."/>
            <person name="Zeng Q."/>
            <person name="Gargeya S."/>
            <person name="Fitzgerald M."/>
            <person name="Haas B."/>
            <person name="Abouelleil A."/>
            <person name="Alvarado L."/>
            <person name="Arachchi H.M."/>
            <person name="Berlin A."/>
            <person name="Brown A."/>
            <person name="Chapman S.B."/>
            <person name="Chen Z."/>
            <person name="Dunbar C."/>
            <person name="Freedman E."/>
            <person name="Gearin G."/>
            <person name="Goldberg J."/>
            <person name="Griggs A."/>
            <person name="Gujja S."/>
            <person name="Heiman D."/>
            <person name="Howarth C."/>
            <person name="Larson L."/>
            <person name="Lui A."/>
            <person name="MacDonald P.J.P."/>
            <person name="Montmayeur A."/>
            <person name="Murphy C."/>
            <person name="Neiman D."/>
            <person name="Pearson M."/>
            <person name="Priest M."/>
            <person name="Roberts A."/>
            <person name="Saif S."/>
            <person name="Shea T."/>
            <person name="Shenoy N."/>
            <person name="Sisk P."/>
            <person name="Stolte C."/>
            <person name="Sykes S."/>
            <person name="Wortman J."/>
            <person name="Nusbaum C."/>
            <person name="Birren B."/>
        </authorList>
    </citation>
    <scope>NUCLEOTIDE SEQUENCE [LARGE SCALE GENOMIC DNA]</scope>
    <source>
        <strain evidence="1">25433</strain>
    </source>
</reference>
<organism evidence="1">
    <name type="scientific">Fusarium oxysporum f. sp. vasinfectum 25433</name>
    <dbReference type="NCBI Taxonomy" id="1089449"/>
    <lineage>
        <taxon>Eukaryota</taxon>
        <taxon>Fungi</taxon>
        <taxon>Dikarya</taxon>
        <taxon>Ascomycota</taxon>
        <taxon>Pezizomycotina</taxon>
        <taxon>Sordariomycetes</taxon>
        <taxon>Hypocreomycetidae</taxon>
        <taxon>Hypocreales</taxon>
        <taxon>Nectriaceae</taxon>
        <taxon>Fusarium</taxon>
        <taxon>Fusarium oxysporum species complex</taxon>
    </lineage>
</organism>
<evidence type="ECO:0000313" key="1">
    <source>
        <dbReference type="EMBL" id="EXM32296.1"/>
    </source>
</evidence>
<dbReference type="EMBL" id="JH657921">
    <property type="protein sequence ID" value="EXM32296.1"/>
    <property type="molecule type" value="Genomic_DNA"/>
</dbReference>
<name>X0MG13_FUSOX</name>
<reference evidence="1" key="2">
    <citation type="submission" date="2012-05" db="EMBL/GenBank/DDBJ databases">
        <title>The Genome Annotation of Fusarium oxysporum Cotton.</title>
        <authorList>
            <consortium name="The Broad Institute Genomics Platform"/>
            <person name="Ma L.-J."/>
            <person name="Corby-Kistler H."/>
            <person name="Broz K."/>
            <person name="Gale L.R."/>
            <person name="Jonkers W."/>
            <person name="O'Donnell K."/>
            <person name="Ploetz R."/>
            <person name="Steinberg C."/>
            <person name="Schwartz D.C."/>
            <person name="VanEtten H."/>
            <person name="Zhou S."/>
            <person name="Young S.K."/>
            <person name="Zeng Q."/>
            <person name="Gargeya S."/>
            <person name="Fitzgerald M."/>
            <person name="Abouelleil A."/>
            <person name="Alvarado L."/>
            <person name="Chapman S.B."/>
            <person name="Gainer-Dewar J."/>
            <person name="Goldberg J."/>
            <person name="Griggs A."/>
            <person name="Gujja S."/>
            <person name="Hansen M."/>
            <person name="Howarth C."/>
            <person name="Imamovic A."/>
            <person name="Ireland A."/>
            <person name="Larimer J."/>
            <person name="McCowan C."/>
            <person name="Murphy C."/>
            <person name="Pearson M."/>
            <person name="Poon T.W."/>
            <person name="Priest M."/>
            <person name="Roberts A."/>
            <person name="Saif S."/>
            <person name="Shea T."/>
            <person name="Sykes S."/>
            <person name="Wortman J."/>
            <person name="Nusbaum C."/>
            <person name="Birren B."/>
        </authorList>
    </citation>
    <scope>NUCLEOTIDE SEQUENCE</scope>
    <source>
        <strain evidence="1">25433</strain>
    </source>
</reference>
<dbReference type="Proteomes" id="UP000030701">
    <property type="component" value="Unassembled WGS sequence"/>
</dbReference>
<sequence length="114" mass="12554">MASTVCDSLCGTSAHISPKAQANGSLLGPGVLAVQYREGSIATMWVFRTATVSRWRRKPNGHRLTPQKRISRCSVGHLNVASILLSWGVYTPLKWSVPRLSRSCMLLWVILCDS</sequence>
<dbReference type="AlphaFoldDB" id="X0MG13"/>
<accession>X0MG13</accession>
<gene>
    <name evidence="1" type="ORF">FOTG_02725</name>
</gene>
<protein>
    <submittedName>
        <fullName evidence="1">Uncharacterized protein</fullName>
    </submittedName>
</protein>
<dbReference type="HOGENOM" id="CLU_2121194_0_0_1"/>